<sequence>MKFFNKKVLAFAVVGALASGSALAGAQINTANTVYAKEIAMPATLTVNVNWNLGYNFNDSELRYACVKLTGATPVASTVTPTVDEYNSANVAGASPATDMTVGAVNVNGNVAFFTLTSGILSGKADPTTSNYKINLNALQFNVPNQNTTVTATVGLYDNPAAAGSCDPASSQLIPGSGDTKQIISFKPSYAFTIDPNKATASVDNMPTSFAGFKNPVAGVSGGPDDARLAYAELVQINPTNRKADGTLITLADIFPTTAALAVEGDFSDWATDAQFDGVSGTVAATEDSAEWTVDPTALGADFFVYADSTSENEIPAGSYTASLTVTPNAGYDLGAGDEEEVVLVPSVDESLNATDNSVDDNSAIAGQIVQDGVRLQAPLTQVPSGWISRMVITNTGNKDRTFFLTVYGENGNTITQGNLTGYTVKAKSTKVIDDLNTVLQGFTGAPRAAIVATVAGPEKEIKGLYQIVNTTSMSLSNYVMVNQDTGSH</sequence>
<dbReference type="EMBL" id="SROY01000001">
    <property type="protein sequence ID" value="TLX22930.1"/>
    <property type="molecule type" value="Genomic_DNA"/>
</dbReference>
<dbReference type="RefSeq" id="WP_138347223.1">
    <property type="nucleotide sequence ID" value="NZ_SROY01000001.1"/>
</dbReference>
<reference evidence="2 3" key="1">
    <citation type="submission" date="2019-04" db="EMBL/GenBank/DDBJ databases">
        <authorList>
            <person name="Grouzdev D.S."/>
            <person name="Nazina T.N."/>
        </authorList>
    </citation>
    <scope>NUCLEOTIDE SEQUENCE [LARGE SCALE GENOMIC DNA]</scope>
    <source>
        <strain evidence="2 3">SHC 3-19</strain>
    </source>
</reference>
<evidence type="ECO:0000313" key="3">
    <source>
        <dbReference type="Proteomes" id="UP000308508"/>
    </source>
</evidence>
<comment type="caution">
    <text evidence="2">The sequence shown here is derived from an EMBL/GenBank/DDBJ whole genome shotgun (WGS) entry which is preliminary data.</text>
</comment>
<keyword evidence="1" id="KW-0732">Signal</keyword>
<feature type="chain" id="PRO_5024365282" evidence="1">
    <location>
        <begin position="25"/>
        <end position="489"/>
    </location>
</feature>
<proteinExistence type="predicted"/>
<name>A0A5R9PJZ6_9GAMM</name>
<gene>
    <name evidence="2" type="ORF">E5S66_02590</name>
</gene>
<accession>A0A5R9PJZ6</accession>
<keyword evidence="3" id="KW-1185">Reference proteome</keyword>
<organism evidence="2 3">
    <name type="scientific">Thermomonas fusca</name>
    <dbReference type="NCBI Taxonomy" id="215690"/>
    <lineage>
        <taxon>Bacteria</taxon>
        <taxon>Pseudomonadati</taxon>
        <taxon>Pseudomonadota</taxon>
        <taxon>Gammaproteobacteria</taxon>
        <taxon>Lysobacterales</taxon>
        <taxon>Lysobacteraceae</taxon>
        <taxon>Thermomonas</taxon>
    </lineage>
</organism>
<protein>
    <submittedName>
        <fullName evidence="2">Uncharacterized protein</fullName>
    </submittedName>
</protein>
<evidence type="ECO:0000256" key="1">
    <source>
        <dbReference type="SAM" id="SignalP"/>
    </source>
</evidence>
<feature type="signal peptide" evidence="1">
    <location>
        <begin position="1"/>
        <end position="24"/>
    </location>
</feature>
<dbReference type="Proteomes" id="UP000308508">
    <property type="component" value="Unassembled WGS sequence"/>
</dbReference>
<evidence type="ECO:0000313" key="2">
    <source>
        <dbReference type="EMBL" id="TLX22930.1"/>
    </source>
</evidence>
<dbReference type="AlphaFoldDB" id="A0A5R9PJZ6"/>